<dbReference type="AlphaFoldDB" id="A0A239FS41"/>
<evidence type="ECO:0000313" key="2">
    <source>
        <dbReference type="EMBL" id="SNS59866.1"/>
    </source>
</evidence>
<dbReference type="Proteomes" id="UP000198282">
    <property type="component" value="Unassembled WGS sequence"/>
</dbReference>
<dbReference type="Pfam" id="PF16571">
    <property type="entry name" value="FBP_C"/>
    <property type="match status" value="1"/>
</dbReference>
<keyword evidence="2" id="KW-0862">Zinc</keyword>
<keyword evidence="3" id="KW-1185">Reference proteome</keyword>
<dbReference type="EMBL" id="FZOD01000012">
    <property type="protein sequence ID" value="SNS59866.1"/>
    <property type="molecule type" value="Genomic_DNA"/>
</dbReference>
<reference evidence="2 3" key="1">
    <citation type="submission" date="2017-06" db="EMBL/GenBank/DDBJ databases">
        <authorList>
            <person name="Kim H.J."/>
            <person name="Triplett B.A."/>
        </authorList>
    </citation>
    <scope>NUCLEOTIDE SEQUENCE [LARGE SCALE GENOMIC DNA]</scope>
    <source>
        <strain evidence="2 3">CGMCC 4.2132</strain>
    </source>
</reference>
<evidence type="ECO:0000259" key="1">
    <source>
        <dbReference type="Pfam" id="PF16571"/>
    </source>
</evidence>
<keyword evidence="2" id="KW-0479">Metal-binding</keyword>
<evidence type="ECO:0000313" key="3">
    <source>
        <dbReference type="Proteomes" id="UP000198282"/>
    </source>
</evidence>
<gene>
    <name evidence="2" type="ORF">SAMN05216276_101270</name>
</gene>
<proteinExistence type="predicted"/>
<protein>
    <submittedName>
        <fullName evidence="2">FBP C-terminal treble-clef zinc-finger</fullName>
    </submittedName>
</protein>
<dbReference type="GO" id="GO:0008270">
    <property type="term" value="F:zinc ion binding"/>
    <property type="evidence" value="ECO:0007669"/>
    <property type="project" value="UniProtKB-KW"/>
</dbReference>
<dbReference type="InterPro" id="IPR032330">
    <property type="entry name" value="EF-G-binding_C"/>
</dbReference>
<keyword evidence="2" id="KW-0863">Zinc-finger</keyword>
<accession>A0A239FS41</accession>
<sequence>MGAAFIDSTVAGARLYHREGLFERNLHIMNLIGEQEIRESFVNCSKGEARRLNLPRDLSELHWEDLDFLGWCDPGAPDRGYVVVERNGELVGVTLRLAQGTRRGFTKSTICSVCVTPHAGNGVTLFTASRVGAAGRQGNTVGTYMCADLACSLYVRGKKQTGYGMRFEETLTVEERIARATVNLEGFLDKVLEDNVGSAAL</sequence>
<organism evidence="2 3">
    <name type="scientific">Streptosporangium subroseum</name>
    <dbReference type="NCBI Taxonomy" id="106412"/>
    <lineage>
        <taxon>Bacteria</taxon>
        <taxon>Bacillati</taxon>
        <taxon>Actinomycetota</taxon>
        <taxon>Actinomycetes</taxon>
        <taxon>Streptosporangiales</taxon>
        <taxon>Streptosporangiaceae</taxon>
        <taxon>Streptosporangium</taxon>
    </lineage>
</organism>
<feature type="domain" description="Elongation factor G-binding protein C-terminal treble-clef zinc-finger" evidence="1">
    <location>
        <begin position="36"/>
        <end position="191"/>
    </location>
</feature>
<name>A0A239FS41_9ACTN</name>